<dbReference type="InterPro" id="IPR050732">
    <property type="entry name" value="Beta-glucan_modifiers"/>
</dbReference>
<comment type="subcellular location">
    <subcellularLocation>
        <location evidence="2">Cell membrane</location>
    </subcellularLocation>
</comment>
<feature type="chain" id="PRO_5025618847" description="glucan endo-1,3-beta-D-glucosidase" evidence="14">
    <location>
        <begin position="23"/>
        <end position="368"/>
    </location>
</feature>
<dbReference type="PANTHER" id="PTHR16631:SF17">
    <property type="entry name" value="GLUCAN ENDO-1,3-BETA-GLUCOSIDASE BTGC"/>
    <property type="match status" value="1"/>
</dbReference>
<dbReference type="Gene3D" id="3.50.4.10">
    <property type="entry name" value="Hepatocyte Growth Factor"/>
    <property type="match status" value="1"/>
</dbReference>
<evidence type="ECO:0000256" key="10">
    <source>
        <dbReference type="ARBA" id="ARBA00023326"/>
    </source>
</evidence>
<reference evidence="15" key="1">
    <citation type="submission" date="2019-06" db="EMBL/GenBank/DDBJ databases">
        <title>Genomics analysis of Aphanomyces spp. identifies a new class of oomycete effector associated with host adaptation.</title>
        <authorList>
            <person name="Gaulin E."/>
        </authorList>
    </citation>
    <scope>NUCLEOTIDE SEQUENCE</scope>
    <source>
        <strain evidence="15">CBS 578.67</strain>
    </source>
</reference>
<keyword evidence="7" id="KW-0325">Glycoprotein</keyword>
<dbReference type="GO" id="GO:0005886">
    <property type="term" value="C:plasma membrane"/>
    <property type="evidence" value="ECO:0007669"/>
    <property type="project" value="UniProtKB-SubCell"/>
</dbReference>
<dbReference type="SUPFAM" id="SSF51445">
    <property type="entry name" value="(Trans)glycosidases"/>
    <property type="match status" value="1"/>
</dbReference>
<gene>
    <name evidence="15" type="ORF">As57867_024660</name>
</gene>
<proteinExistence type="predicted"/>
<evidence type="ECO:0000256" key="14">
    <source>
        <dbReference type="SAM" id="SignalP"/>
    </source>
</evidence>
<evidence type="ECO:0000256" key="7">
    <source>
        <dbReference type="ARBA" id="ARBA00023180"/>
    </source>
</evidence>
<keyword evidence="8" id="KW-0119">Carbohydrate metabolism</keyword>
<evidence type="ECO:0000256" key="11">
    <source>
        <dbReference type="ARBA" id="ARBA00037649"/>
    </source>
</evidence>
<dbReference type="GO" id="GO:0000272">
    <property type="term" value="P:polysaccharide catabolic process"/>
    <property type="evidence" value="ECO:0007669"/>
    <property type="project" value="UniProtKB-KW"/>
</dbReference>
<evidence type="ECO:0000256" key="12">
    <source>
        <dbReference type="ARBA" id="ARBA00042373"/>
    </source>
</evidence>
<feature type="signal peptide" evidence="14">
    <location>
        <begin position="1"/>
        <end position="22"/>
    </location>
</feature>
<dbReference type="PANTHER" id="PTHR16631">
    <property type="entry name" value="GLUCAN 1,3-BETA-GLUCOSIDASE"/>
    <property type="match status" value="1"/>
</dbReference>
<dbReference type="AlphaFoldDB" id="A0A6A4XE76"/>
<dbReference type="GO" id="GO:0071555">
    <property type="term" value="P:cell wall organization"/>
    <property type="evidence" value="ECO:0007669"/>
    <property type="project" value="UniProtKB-KW"/>
</dbReference>
<keyword evidence="14" id="KW-0732">Signal</keyword>
<accession>A0A6A4XE76</accession>
<organism evidence="15">
    <name type="scientific">Aphanomyces stellatus</name>
    <dbReference type="NCBI Taxonomy" id="120398"/>
    <lineage>
        <taxon>Eukaryota</taxon>
        <taxon>Sar</taxon>
        <taxon>Stramenopiles</taxon>
        <taxon>Oomycota</taxon>
        <taxon>Saprolegniomycetes</taxon>
        <taxon>Saprolegniales</taxon>
        <taxon>Verrucalvaceae</taxon>
        <taxon>Aphanomyces</taxon>
    </lineage>
</organism>
<keyword evidence="9" id="KW-0961">Cell wall biogenesis/degradation</keyword>
<evidence type="ECO:0000256" key="3">
    <source>
        <dbReference type="ARBA" id="ARBA00012780"/>
    </source>
</evidence>
<evidence type="ECO:0000256" key="5">
    <source>
        <dbReference type="ARBA" id="ARBA00022801"/>
    </source>
</evidence>
<feature type="non-terminal residue" evidence="15">
    <location>
        <position position="368"/>
    </location>
</feature>
<protein>
    <recommendedName>
        <fullName evidence="3">glucan endo-1,3-beta-D-glucosidase</fullName>
        <ecNumber evidence="3">3.2.1.39</ecNumber>
    </recommendedName>
    <alternativeName>
        <fullName evidence="13">Endo-1,3-beta-glucanase btgC</fullName>
    </alternativeName>
    <alternativeName>
        <fullName evidence="12">Laminarinase btgC</fullName>
    </alternativeName>
</protein>
<dbReference type="InterPro" id="IPR017853">
    <property type="entry name" value="GH"/>
</dbReference>
<dbReference type="EMBL" id="VJMH01007443">
    <property type="protein sequence ID" value="KAF0683174.1"/>
    <property type="molecule type" value="Genomic_DNA"/>
</dbReference>
<evidence type="ECO:0000256" key="4">
    <source>
        <dbReference type="ARBA" id="ARBA00022475"/>
    </source>
</evidence>
<comment type="catalytic activity">
    <reaction evidence="1">
        <text>Hydrolysis of (1-&gt;3)-beta-D-glucosidic linkages in (1-&gt;3)-beta-D-glucans.</text>
        <dbReference type="EC" id="3.2.1.39"/>
    </reaction>
</comment>
<sequence>MLPSTVARFAGAAALVASLAQAQSLPPLDIGVCYDDYNAGYIDLHFSVLAQTFTSVRTFKMYLQSPYYPYTVYSNPVDIAAKYNLKLVAGVGVNSLDKDVASIIDGTARNPTTITTVYVGNGELGSGAITAANLVSLLNSVRGRLQAAGIYVPVGTVQPDTAFAANPTVAAASDVVGLSISPFTSPDPLSISNPFAYVQKVWTAARDKFGWKVRLAEAGLPSRGAPLNGHTPDAAVQEAFFKNLTRWQALEQTPAPFYAQFIDNAYKPDFNVFMGLTAPDAAWKFNAAQYTGPNRDVEVGIDFAGQDLTSSPGTTPATCLSACWAADGCNAYTLAYGMCYLKTARNGTAANAAVTSARVLKCALESNL</sequence>
<evidence type="ECO:0000256" key="9">
    <source>
        <dbReference type="ARBA" id="ARBA00023316"/>
    </source>
</evidence>
<dbReference type="GO" id="GO:0042973">
    <property type="term" value="F:glucan endo-1,3-beta-D-glucosidase activity"/>
    <property type="evidence" value="ECO:0007669"/>
    <property type="project" value="UniProtKB-EC"/>
</dbReference>
<evidence type="ECO:0000256" key="2">
    <source>
        <dbReference type="ARBA" id="ARBA00004236"/>
    </source>
</evidence>
<evidence type="ECO:0000256" key="1">
    <source>
        <dbReference type="ARBA" id="ARBA00000382"/>
    </source>
</evidence>
<comment type="function">
    <text evidence="11">Glucanases play a role in cell expansion during growth, in cell-cell fusion during mating, and in spore release during sporulation. This enzyme may be involved in beta-glucan degradation. Active on laminarin and lichenan.</text>
</comment>
<keyword evidence="6" id="KW-0472">Membrane</keyword>
<comment type="caution">
    <text evidence="15">The sequence shown here is derived from an EMBL/GenBank/DDBJ whole genome shotgun (WGS) entry which is preliminary data.</text>
</comment>
<evidence type="ECO:0000256" key="6">
    <source>
        <dbReference type="ARBA" id="ARBA00023136"/>
    </source>
</evidence>
<evidence type="ECO:0000313" key="15">
    <source>
        <dbReference type="EMBL" id="KAF0683174.1"/>
    </source>
</evidence>
<keyword evidence="10" id="KW-0624">Polysaccharide degradation</keyword>
<keyword evidence="4" id="KW-1003">Cell membrane</keyword>
<keyword evidence="5" id="KW-0378">Hydrolase</keyword>
<evidence type="ECO:0000256" key="8">
    <source>
        <dbReference type="ARBA" id="ARBA00023277"/>
    </source>
</evidence>
<name>A0A6A4XE76_9STRA</name>
<evidence type="ECO:0000256" key="13">
    <source>
        <dbReference type="ARBA" id="ARBA00043078"/>
    </source>
</evidence>
<dbReference type="EC" id="3.2.1.39" evidence="3"/>